<dbReference type="Pfam" id="PF13469">
    <property type="entry name" value="Sulfotransfer_3"/>
    <property type="match status" value="1"/>
</dbReference>
<proteinExistence type="predicted"/>
<keyword evidence="2" id="KW-1185">Reference proteome</keyword>
<name>A0A917SSA1_9RHOB</name>
<accession>A0A917SSA1</accession>
<comment type="caution">
    <text evidence="1">The sequence shown here is derived from an EMBL/GenBank/DDBJ whole genome shotgun (WGS) entry which is preliminary data.</text>
</comment>
<evidence type="ECO:0008006" key="3">
    <source>
        <dbReference type="Google" id="ProtNLM"/>
    </source>
</evidence>
<reference evidence="1" key="1">
    <citation type="journal article" date="2014" name="Int. J. Syst. Evol. Microbiol.">
        <title>Complete genome sequence of Corynebacterium casei LMG S-19264T (=DSM 44701T), isolated from a smear-ripened cheese.</title>
        <authorList>
            <consortium name="US DOE Joint Genome Institute (JGI-PGF)"/>
            <person name="Walter F."/>
            <person name="Albersmeier A."/>
            <person name="Kalinowski J."/>
            <person name="Ruckert C."/>
        </authorList>
    </citation>
    <scope>NUCLEOTIDE SEQUENCE</scope>
    <source>
        <strain evidence="1">CGMCC 1.6293</strain>
    </source>
</reference>
<dbReference type="SUPFAM" id="SSF52540">
    <property type="entry name" value="P-loop containing nucleoside triphosphate hydrolases"/>
    <property type="match status" value="1"/>
</dbReference>
<evidence type="ECO:0000313" key="2">
    <source>
        <dbReference type="Proteomes" id="UP000649829"/>
    </source>
</evidence>
<organism evidence="1 2">
    <name type="scientific">Pseudooceanicola nanhaiensis</name>
    <dbReference type="NCBI Taxonomy" id="375761"/>
    <lineage>
        <taxon>Bacteria</taxon>
        <taxon>Pseudomonadati</taxon>
        <taxon>Pseudomonadota</taxon>
        <taxon>Alphaproteobacteria</taxon>
        <taxon>Rhodobacterales</taxon>
        <taxon>Paracoccaceae</taxon>
        <taxon>Pseudooceanicola</taxon>
    </lineage>
</organism>
<gene>
    <name evidence="1" type="ORF">GCM10011534_18150</name>
</gene>
<evidence type="ECO:0000313" key="1">
    <source>
        <dbReference type="EMBL" id="GGL96459.1"/>
    </source>
</evidence>
<sequence length="220" mass="24843">MPEGPATIVWNEDEASRLAPQRTFLIFGLRRGGTTSVALAARELGLYLGEQYAVNLEDQEFREFKGVESIRATIAARNAAHDVWGWKHPQPLRYFETIYDDLRNPRFIFVTRDMTATALGIAKREVMTADAAINDVATVLGRNLALLRQLKRPALFVSYEKLLLRPEAVIRELAGFLGMACDEATCARITGQIVPGRYQPESRYGWRGKLRDTARIWLTS</sequence>
<dbReference type="AlphaFoldDB" id="A0A917SSA1"/>
<dbReference type="Proteomes" id="UP000649829">
    <property type="component" value="Unassembled WGS sequence"/>
</dbReference>
<protein>
    <recommendedName>
        <fullName evidence="3">Sulfotransferase family protein</fullName>
    </recommendedName>
</protein>
<dbReference type="RefSeq" id="WP_028286592.1">
    <property type="nucleotide sequence ID" value="NZ_BMLF01000001.1"/>
</dbReference>
<dbReference type="InterPro" id="IPR027417">
    <property type="entry name" value="P-loop_NTPase"/>
</dbReference>
<dbReference type="Gene3D" id="3.40.50.300">
    <property type="entry name" value="P-loop containing nucleotide triphosphate hydrolases"/>
    <property type="match status" value="1"/>
</dbReference>
<dbReference type="EMBL" id="BMLF01000001">
    <property type="protein sequence ID" value="GGL96459.1"/>
    <property type="molecule type" value="Genomic_DNA"/>
</dbReference>
<reference evidence="1" key="2">
    <citation type="submission" date="2020-09" db="EMBL/GenBank/DDBJ databases">
        <authorList>
            <person name="Sun Q."/>
            <person name="Zhou Y."/>
        </authorList>
    </citation>
    <scope>NUCLEOTIDE SEQUENCE</scope>
    <source>
        <strain evidence="1">CGMCC 1.6293</strain>
    </source>
</reference>